<feature type="region of interest" description="Disordered" evidence="1">
    <location>
        <begin position="215"/>
        <end position="256"/>
    </location>
</feature>
<evidence type="ECO:0000313" key="3">
    <source>
        <dbReference type="Proteomes" id="UP000183760"/>
    </source>
</evidence>
<feature type="compositionally biased region" description="Basic and acidic residues" evidence="1">
    <location>
        <begin position="34"/>
        <end position="47"/>
    </location>
</feature>
<gene>
    <name evidence="2" type="ORF">SAMN05443572_106143</name>
</gene>
<accession>A0ABY1CLR4</accession>
<feature type="region of interest" description="Disordered" evidence="1">
    <location>
        <begin position="84"/>
        <end position="105"/>
    </location>
</feature>
<evidence type="ECO:0000256" key="1">
    <source>
        <dbReference type="SAM" id="MobiDB-lite"/>
    </source>
</evidence>
<feature type="compositionally biased region" description="Polar residues" evidence="1">
    <location>
        <begin position="238"/>
        <end position="247"/>
    </location>
</feature>
<feature type="region of interest" description="Disordered" evidence="1">
    <location>
        <begin position="1"/>
        <end position="50"/>
    </location>
</feature>
<organism evidence="2 3">
    <name type="scientific">Myxococcus fulvus</name>
    <dbReference type="NCBI Taxonomy" id="33"/>
    <lineage>
        <taxon>Bacteria</taxon>
        <taxon>Pseudomonadati</taxon>
        <taxon>Myxococcota</taxon>
        <taxon>Myxococcia</taxon>
        <taxon>Myxococcales</taxon>
        <taxon>Cystobacterineae</taxon>
        <taxon>Myxococcaceae</taxon>
        <taxon>Myxococcus</taxon>
    </lineage>
</organism>
<name>A0ABY1CLR4_MYXFU</name>
<keyword evidence="3" id="KW-1185">Reference proteome</keyword>
<dbReference type="Proteomes" id="UP000183760">
    <property type="component" value="Unassembled WGS sequence"/>
</dbReference>
<reference evidence="2 3" key="1">
    <citation type="submission" date="2016-10" db="EMBL/GenBank/DDBJ databases">
        <authorList>
            <person name="Varghese N."/>
            <person name="Submissions S."/>
        </authorList>
    </citation>
    <scope>NUCLEOTIDE SEQUENCE [LARGE SCALE GENOMIC DNA]</scope>
    <source>
        <strain evidence="2 3">DSM 16525</strain>
    </source>
</reference>
<evidence type="ECO:0000313" key="2">
    <source>
        <dbReference type="EMBL" id="SEU20498.1"/>
    </source>
</evidence>
<proteinExistence type="predicted"/>
<dbReference type="EMBL" id="FOIB01000006">
    <property type="protein sequence ID" value="SEU20498.1"/>
    <property type="molecule type" value="Genomic_DNA"/>
</dbReference>
<comment type="caution">
    <text evidence="2">The sequence shown here is derived from an EMBL/GenBank/DDBJ whole genome shotgun (WGS) entry which is preliminary data.</text>
</comment>
<protein>
    <submittedName>
        <fullName evidence="2">Uncharacterized protein</fullName>
    </submittedName>
</protein>
<sequence>MFGTDLARLRARMSTEHTARMPGRPGRGAPTHTARADGRPGADDEPRSQPLLVTDVTGQGMVLRKHQGQYDGSAFTRDVYPPGPEPACLEESLRPSPPFPGEEDQRQGEAILGRRLTLDGSEDGFEFIVPQAGLARFEDGTGYHAQPSVRQALPEIGNEVVWRMIQSHQRRHSPILNLRGSRRRANAPPDVDLEEPGVTRERPVIREALLRAEVGERFGGRLPGTPQESDDGPRSRGDSQQLSQSLCSWRWPASGE</sequence>